<reference evidence="1" key="1">
    <citation type="journal article" date="2023" name="Nat. Commun.">
        <title>Diploid and tetraploid genomes of Acorus and the evolution of monocots.</title>
        <authorList>
            <person name="Ma L."/>
            <person name="Liu K.W."/>
            <person name="Li Z."/>
            <person name="Hsiao Y.Y."/>
            <person name="Qi Y."/>
            <person name="Fu T."/>
            <person name="Tang G.D."/>
            <person name="Zhang D."/>
            <person name="Sun W.H."/>
            <person name="Liu D.K."/>
            <person name="Li Y."/>
            <person name="Chen G.Z."/>
            <person name="Liu X.D."/>
            <person name="Liao X.Y."/>
            <person name="Jiang Y.T."/>
            <person name="Yu X."/>
            <person name="Hao Y."/>
            <person name="Huang J."/>
            <person name="Zhao X.W."/>
            <person name="Ke S."/>
            <person name="Chen Y.Y."/>
            <person name="Wu W.L."/>
            <person name="Hsu J.L."/>
            <person name="Lin Y.F."/>
            <person name="Huang M.D."/>
            <person name="Li C.Y."/>
            <person name="Huang L."/>
            <person name="Wang Z.W."/>
            <person name="Zhao X."/>
            <person name="Zhong W.Y."/>
            <person name="Peng D.H."/>
            <person name="Ahmad S."/>
            <person name="Lan S."/>
            <person name="Zhang J.S."/>
            <person name="Tsai W.C."/>
            <person name="Van de Peer Y."/>
            <person name="Liu Z.J."/>
        </authorList>
    </citation>
    <scope>NUCLEOTIDE SEQUENCE</scope>
    <source>
        <strain evidence="1">CP</strain>
    </source>
</reference>
<gene>
    <name evidence="1" type="ORF">QJS10_CPB14g00076</name>
</gene>
<dbReference type="EMBL" id="JAUJYO010000014">
    <property type="protein sequence ID" value="KAK1297999.1"/>
    <property type="molecule type" value="Genomic_DNA"/>
</dbReference>
<sequence length="58" mass="6341">MRVSESQNAGLAFGNQVVPAYPHFDEAAKGPPNCLLVALCTQLQISESNNTYRHHIMA</sequence>
<dbReference type="Proteomes" id="UP001180020">
    <property type="component" value="Unassembled WGS sequence"/>
</dbReference>
<proteinExistence type="predicted"/>
<name>A0AAV9DAY0_ACOCL</name>
<protein>
    <submittedName>
        <fullName evidence="1">Uncharacterized protein</fullName>
    </submittedName>
</protein>
<dbReference type="AlphaFoldDB" id="A0AAV9DAY0"/>
<evidence type="ECO:0000313" key="2">
    <source>
        <dbReference type="Proteomes" id="UP001180020"/>
    </source>
</evidence>
<comment type="caution">
    <text evidence="1">The sequence shown here is derived from an EMBL/GenBank/DDBJ whole genome shotgun (WGS) entry which is preliminary data.</text>
</comment>
<accession>A0AAV9DAY0</accession>
<reference evidence="1" key="2">
    <citation type="submission" date="2023-06" db="EMBL/GenBank/DDBJ databases">
        <authorList>
            <person name="Ma L."/>
            <person name="Liu K.-W."/>
            <person name="Li Z."/>
            <person name="Hsiao Y.-Y."/>
            <person name="Qi Y."/>
            <person name="Fu T."/>
            <person name="Tang G."/>
            <person name="Zhang D."/>
            <person name="Sun W.-H."/>
            <person name="Liu D.-K."/>
            <person name="Li Y."/>
            <person name="Chen G.-Z."/>
            <person name="Liu X.-D."/>
            <person name="Liao X.-Y."/>
            <person name="Jiang Y.-T."/>
            <person name="Yu X."/>
            <person name="Hao Y."/>
            <person name="Huang J."/>
            <person name="Zhao X.-W."/>
            <person name="Ke S."/>
            <person name="Chen Y.-Y."/>
            <person name="Wu W.-L."/>
            <person name="Hsu J.-L."/>
            <person name="Lin Y.-F."/>
            <person name="Huang M.-D."/>
            <person name="Li C.-Y."/>
            <person name="Huang L."/>
            <person name="Wang Z.-W."/>
            <person name="Zhao X."/>
            <person name="Zhong W.-Y."/>
            <person name="Peng D.-H."/>
            <person name="Ahmad S."/>
            <person name="Lan S."/>
            <person name="Zhang J.-S."/>
            <person name="Tsai W.-C."/>
            <person name="Van De Peer Y."/>
            <person name="Liu Z.-J."/>
        </authorList>
    </citation>
    <scope>NUCLEOTIDE SEQUENCE</scope>
    <source>
        <strain evidence="1">CP</strain>
        <tissue evidence="1">Leaves</tissue>
    </source>
</reference>
<keyword evidence="2" id="KW-1185">Reference proteome</keyword>
<organism evidence="1 2">
    <name type="scientific">Acorus calamus</name>
    <name type="common">Sweet flag</name>
    <dbReference type="NCBI Taxonomy" id="4465"/>
    <lineage>
        <taxon>Eukaryota</taxon>
        <taxon>Viridiplantae</taxon>
        <taxon>Streptophyta</taxon>
        <taxon>Embryophyta</taxon>
        <taxon>Tracheophyta</taxon>
        <taxon>Spermatophyta</taxon>
        <taxon>Magnoliopsida</taxon>
        <taxon>Liliopsida</taxon>
        <taxon>Acoraceae</taxon>
        <taxon>Acorus</taxon>
    </lineage>
</organism>
<evidence type="ECO:0000313" key="1">
    <source>
        <dbReference type="EMBL" id="KAK1297999.1"/>
    </source>
</evidence>